<evidence type="ECO:0000313" key="3">
    <source>
        <dbReference type="Proteomes" id="UP001369736"/>
    </source>
</evidence>
<keyword evidence="1" id="KW-1133">Transmembrane helix</keyword>
<evidence type="ECO:0000256" key="1">
    <source>
        <dbReference type="SAM" id="Phobius"/>
    </source>
</evidence>
<keyword evidence="1" id="KW-0472">Membrane</keyword>
<gene>
    <name evidence="2" type="ORF">WCD58_18795</name>
</gene>
<organism evidence="2 3">
    <name type="scientific">Actinomycetospora flava</name>
    <dbReference type="NCBI Taxonomy" id="3129232"/>
    <lineage>
        <taxon>Bacteria</taxon>
        <taxon>Bacillati</taxon>
        <taxon>Actinomycetota</taxon>
        <taxon>Actinomycetes</taxon>
        <taxon>Pseudonocardiales</taxon>
        <taxon>Pseudonocardiaceae</taxon>
        <taxon>Actinomycetospora</taxon>
    </lineage>
</organism>
<dbReference type="EMBL" id="JBBEGM010000007">
    <property type="protein sequence ID" value="MEJ2863223.1"/>
    <property type="molecule type" value="Genomic_DNA"/>
</dbReference>
<feature type="transmembrane region" description="Helical" evidence="1">
    <location>
        <begin position="47"/>
        <end position="69"/>
    </location>
</feature>
<evidence type="ECO:0000313" key="2">
    <source>
        <dbReference type="EMBL" id="MEJ2863223.1"/>
    </source>
</evidence>
<comment type="caution">
    <text evidence="2">The sequence shown here is derived from an EMBL/GenBank/DDBJ whole genome shotgun (WGS) entry which is preliminary data.</text>
</comment>
<feature type="transmembrane region" description="Helical" evidence="1">
    <location>
        <begin position="7"/>
        <end position="27"/>
    </location>
</feature>
<dbReference type="RefSeq" id="WP_337704581.1">
    <property type="nucleotide sequence ID" value="NZ_JBBEGM010000007.1"/>
</dbReference>
<accession>A0ABU8M7C9</accession>
<proteinExistence type="predicted"/>
<sequence length="321" mass="36367">MSRLLTWTLRLLWVLGAILFLVGIGVFGRLPEKEDQNPGGWWDTSGYIVNLASGLTAACFGVPIAFFVLQRLLRDRANDDRQLAMVKNAITSLERIERTIYSLSGVRYDWFRTGSIRSLEEEFDDFVRTIEEIVLHARSSGDAGPKLKDANTHRARFDEMNSSLGDSIEVEIGKTRVRGLVELHRTGINAALAAEGLDPTHEELLSKLENLPNESNLTNIHEPFLEVSRDVLTFFSGSPLLADKGQEIKDRWQMEAGQHYVAWRDAFMKLYDDLSRLRDMVDGVDDERARLFSTIGRDVYGRKPSARETAMLDRFGPGKYL</sequence>
<evidence type="ECO:0008006" key="4">
    <source>
        <dbReference type="Google" id="ProtNLM"/>
    </source>
</evidence>
<keyword evidence="1" id="KW-0812">Transmembrane</keyword>
<reference evidence="2 3" key="1">
    <citation type="submission" date="2024-03" db="EMBL/GenBank/DDBJ databases">
        <title>Actinomycetospora sp. OC33-EN07, a novel actinomycete isolated from wild orchid (Aerides multiflora).</title>
        <authorList>
            <person name="Suriyachadkun C."/>
        </authorList>
    </citation>
    <scope>NUCLEOTIDE SEQUENCE [LARGE SCALE GENOMIC DNA]</scope>
    <source>
        <strain evidence="2 3">OC33-EN07</strain>
    </source>
</reference>
<name>A0ABU8M7C9_9PSEU</name>
<protein>
    <recommendedName>
        <fullName evidence="4">Phage abortive infection protein</fullName>
    </recommendedName>
</protein>
<dbReference type="Proteomes" id="UP001369736">
    <property type="component" value="Unassembled WGS sequence"/>
</dbReference>
<keyword evidence="3" id="KW-1185">Reference proteome</keyword>